<feature type="domain" description="DUF4376" evidence="1">
    <location>
        <begin position="101"/>
        <end position="219"/>
    </location>
</feature>
<dbReference type="AlphaFoldDB" id="A0A2A6JI71"/>
<accession>A0A2A6JI71</accession>
<organism evidence="2 3">
    <name type="scientific">Rhizobium chutanense</name>
    <dbReference type="NCBI Taxonomy" id="2035448"/>
    <lineage>
        <taxon>Bacteria</taxon>
        <taxon>Pseudomonadati</taxon>
        <taxon>Pseudomonadota</taxon>
        <taxon>Alphaproteobacteria</taxon>
        <taxon>Hyphomicrobiales</taxon>
        <taxon>Rhizobiaceae</taxon>
        <taxon>Rhizobium/Agrobacterium group</taxon>
        <taxon>Rhizobium</taxon>
    </lineage>
</organism>
<evidence type="ECO:0000313" key="2">
    <source>
        <dbReference type="EMBL" id="PDT05692.1"/>
    </source>
</evidence>
<comment type="caution">
    <text evidence="2">The sequence shown here is derived from an EMBL/GenBank/DDBJ whole genome shotgun (WGS) entry which is preliminary data.</text>
</comment>
<sequence>MSYAIVENDLVTRILSGDLVAPETAIAFDGALSVLPADRLGWDGEAIVDLATLDAFFVGEDGRKYAVAGAGRQEVECSFDAELVKDADGWRLVNAADQLAELKASRIAVLTTACAEAIIGGYSSSALGSEHRYPSKVTDQINMMGSVTDSLLPGQSPDWTTPFWCADESGVWAFRLHTATEIQAAGVVGKAHVLECQTKLGQLSAQVMTAASAEAVAAIVWEAE</sequence>
<gene>
    <name evidence="2" type="ORF">CO666_03555</name>
</gene>
<reference evidence="2 3" key="1">
    <citation type="submission" date="2017-09" db="EMBL/GenBank/DDBJ databases">
        <title>Comparative genomics of rhizobia isolated from Phaseolus vulgaris in China.</title>
        <authorList>
            <person name="Tong W."/>
        </authorList>
    </citation>
    <scope>NUCLEOTIDE SEQUENCE [LARGE SCALE GENOMIC DNA]</scope>
    <source>
        <strain evidence="2 3">C5</strain>
    </source>
</reference>
<proteinExistence type="predicted"/>
<keyword evidence="3" id="KW-1185">Reference proteome</keyword>
<dbReference type="EMBL" id="NWSV01000002">
    <property type="protein sequence ID" value="PDT05692.1"/>
    <property type="molecule type" value="Genomic_DNA"/>
</dbReference>
<dbReference type="InterPro" id="IPR025484">
    <property type="entry name" value="DUF4376"/>
</dbReference>
<protein>
    <recommendedName>
        <fullName evidence="1">DUF4376 domain-containing protein</fullName>
    </recommendedName>
</protein>
<evidence type="ECO:0000259" key="1">
    <source>
        <dbReference type="Pfam" id="PF14301"/>
    </source>
</evidence>
<evidence type="ECO:0000313" key="3">
    <source>
        <dbReference type="Proteomes" id="UP000220768"/>
    </source>
</evidence>
<name>A0A2A6JI71_9HYPH</name>
<dbReference type="RefSeq" id="WP_097610764.1">
    <property type="nucleotide sequence ID" value="NZ_NWSV01000002.1"/>
</dbReference>
<dbReference type="Pfam" id="PF14301">
    <property type="entry name" value="DUF4376"/>
    <property type="match status" value="1"/>
</dbReference>
<dbReference type="Proteomes" id="UP000220768">
    <property type="component" value="Unassembled WGS sequence"/>
</dbReference>